<keyword evidence="4" id="KW-1185">Reference proteome</keyword>
<dbReference type="AlphaFoldDB" id="G2R284"/>
<dbReference type="KEGG" id="ttt:THITE_2046138"/>
<dbReference type="HOGENOM" id="CLU_2361203_0_0_1"/>
<evidence type="ECO:0000259" key="2">
    <source>
        <dbReference type="Pfam" id="PF20684"/>
    </source>
</evidence>
<organism evidence="3 4">
    <name type="scientific">Thermothielavioides terrestris (strain ATCC 38088 / NRRL 8126)</name>
    <name type="common">Thielavia terrestris</name>
    <dbReference type="NCBI Taxonomy" id="578455"/>
    <lineage>
        <taxon>Eukaryota</taxon>
        <taxon>Fungi</taxon>
        <taxon>Dikarya</taxon>
        <taxon>Ascomycota</taxon>
        <taxon>Pezizomycotina</taxon>
        <taxon>Sordariomycetes</taxon>
        <taxon>Sordariomycetidae</taxon>
        <taxon>Sordariales</taxon>
        <taxon>Chaetomiaceae</taxon>
        <taxon>Thermothielavioides</taxon>
        <taxon>Thermothielavioides terrestris</taxon>
    </lineage>
</organism>
<proteinExistence type="predicted"/>
<evidence type="ECO:0000313" key="4">
    <source>
        <dbReference type="Proteomes" id="UP000008181"/>
    </source>
</evidence>
<dbReference type="Pfam" id="PF20684">
    <property type="entry name" value="Fung_rhodopsin"/>
    <property type="match status" value="1"/>
</dbReference>
<dbReference type="RefSeq" id="XP_003651288.1">
    <property type="nucleotide sequence ID" value="XM_003651240.1"/>
</dbReference>
<protein>
    <recommendedName>
        <fullName evidence="2">Rhodopsin domain-containing protein</fullName>
    </recommendedName>
</protein>
<gene>
    <name evidence="3" type="ORF">THITE_2046138</name>
</gene>
<reference evidence="3 4" key="1">
    <citation type="journal article" date="2011" name="Nat. Biotechnol.">
        <title>Comparative genomic analysis of the thermophilic biomass-degrading fungi Myceliophthora thermophila and Thielavia terrestris.</title>
        <authorList>
            <person name="Berka R.M."/>
            <person name="Grigoriev I.V."/>
            <person name="Otillar R."/>
            <person name="Salamov A."/>
            <person name="Grimwood J."/>
            <person name="Reid I."/>
            <person name="Ishmael N."/>
            <person name="John T."/>
            <person name="Darmond C."/>
            <person name="Moisan M.-C."/>
            <person name="Henrissat B."/>
            <person name="Coutinho P.M."/>
            <person name="Lombard V."/>
            <person name="Natvig D.O."/>
            <person name="Lindquist E."/>
            <person name="Schmutz J."/>
            <person name="Lucas S."/>
            <person name="Harris P."/>
            <person name="Powlowski J."/>
            <person name="Bellemare A."/>
            <person name="Taylor D."/>
            <person name="Butler G."/>
            <person name="de Vries R.P."/>
            <person name="Allijn I.E."/>
            <person name="van den Brink J."/>
            <person name="Ushinsky S."/>
            <person name="Storms R."/>
            <person name="Powell A.J."/>
            <person name="Paulsen I.T."/>
            <person name="Elbourne L.D.H."/>
            <person name="Baker S.E."/>
            <person name="Magnuson J."/>
            <person name="LaBoissiere S."/>
            <person name="Clutterbuck A.J."/>
            <person name="Martinez D."/>
            <person name="Wogulis M."/>
            <person name="de Leon A.L."/>
            <person name="Rey M.W."/>
            <person name="Tsang A."/>
        </authorList>
    </citation>
    <scope>NUCLEOTIDE SEQUENCE [LARGE SCALE GENOMIC DNA]</scope>
    <source>
        <strain evidence="4">ATCC 38088 / NRRL 8126</strain>
    </source>
</reference>
<dbReference type="EMBL" id="CP003010">
    <property type="protein sequence ID" value="AEO64952.1"/>
    <property type="molecule type" value="Genomic_DNA"/>
</dbReference>
<dbReference type="GeneID" id="11517260"/>
<accession>G2R284</accession>
<dbReference type="Proteomes" id="UP000008181">
    <property type="component" value="Chromosome 2"/>
</dbReference>
<sequence>MKWLIWFIIISVNIMLGVSAAIMWIRCCPVARLWIFDMEGTCWPSYVVKDYQTFATVYSGALDIVLSLLPRRIVWNDAIYKKEKIGALIAMSFGVL</sequence>
<evidence type="ECO:0000313" key="3">
    <source>
        <dbReference type="EMBL" id="AEO64952.1"/>
    </source>
</evidence>
<feature type="transmembrane region" description="Helical" evidence="1">
    <location>
        <begin position="6"/>
        <end position="25"/>
    </location>
</feature>
<dbReference type="STRING" id="578455.G2R284"/>
<keyword evidence="1" id="KW-0472">Membrane</keyword>
<evidence type="ECO:0000256" key="1">
    <source>
        <dbReference type="SAM" id="Phobius"/>
    </source>
</evidence>
<keyword evidence="1" id="KW-1133">Transmembrane helix</keyword>
<dbReference type="InterPro" id="IPR049326">
    <property type="entry name" value="Rhodopsin_dom_fungi"/>
</dbReference>
<dbReference type="OrthoDB" id="5417887at2759"/>
<keyword evidence="1" id="KW-0812">Transmembrane</keyword>
<name>G2R284_THETT</name>
<feature type="domain" description="Rhodopsin" evidence="2">
    <location>
        <begin position="2"/>
        <end position="95"/>
    </location>
</feature>